<proteinExistence type="evidence at transcript level"/>
<keyword evidence="1" id="KW-0547">Nucleotide-binding</keyword>
<keyword evidence="1" id="KW-0067">ATP-binding</keyword>
<reference evidence="1" key="1">
    <citation type="submission" date="2011-11" db="EMBL/GenBank/DDBJ databases">
        <title>Decoding the brain transcriptome of the Eastern honeybee (Apis cerana) based on pyrosequencing.</title>
        <authorList>
            <person name="Sun L."/>
            <person name="Zheng H."/>
            <person name="Wang Y."/>
            <person name="Xie X."/>
            <person name="Zhu Y."/>
            <person name="Gu W."/>
            <person name="Wang S."/>
        </authorList>
    </citation>
    <scope>NUCLEOTIDE SEQUENCE</scope>
    <source>
        <tissue evidence="1">Brain</tissue>
    </source>
</reference>
<name>V9IJS8_APICE</name>
<accession>V9IJS8</accession>
<organism evidence="1">
    <name type="scientific">Apis cerana</name>
    <name type="common">Indian honeybee</name>
    <dbReference type="NCBI Taxonomy" id="7461"/>
    <lineage>
        <taxon>Eukaryota</taxon>
        <taxon>Metazoa</taxon>
        <taxon>Ecdysozoa</taxon>
        <taxon>Arthropoda</taxon>
        <taxon>Hexapoda</taxon>
        <taxon>Insecta</taxon>
        <taxon>Pterygota</taxon>
        <taxon>Neoptera</taxon>
        <taxon>Endopterygota</taxon>
        <taxon>Hymenoptera</taxon>
        <taxon>Apocrita</taxon>
        <taxon>Aculeata</taxon>
        <taxon>Apoidea</taxon>
        <taxon>Anthophila</taxon>
        <taxon>Apidae</taxon>
        <taxon>Apis</taxon>
    </lineage>
</organism>
<keyword evidence="1" id="KW-0378">Hydrolase</keyword>
<evidence type="ECO:0000313" key="1">
    <source>
        <dbReference type="EMBL" id="AEY61320.1"/>
    </source>
</evidence>
<sequence length="70" mass="8112">MEDIRYKNDRFNPSPYIQIMQMIDQKYSADEKGDLLIFLSGMSEINTVVDAAKEYSQKKIIGLSYLFIAL</sequence>
<dbReference type="AlphaFoldDB" id="V9IJS8"/>
<dbReference type="GO" id="GO:0004386">
    <property type="term" value="F:helicase activity"/>
    <property type="evidence" value="ECO:0007669"/>
    <property type="project" value="UniProtKB-KW"/>
</dbReference>
<protein>
    <submittedName>
        <fullName evidence="1">ATP-dependent RNA helicase DHX34</fullName>
    </submittedName>
</protein>
<keyword evidence="1" id="KW-0347">Helicase</keyword>
<dbReference type="EMBL" id="JR050637">
    <property type="protein sequence ID" value="AEY61320.1"/>
    <property type="molecule type" value="mRNA"/>
</dbReference>
<gene>
    <name evidence="1" type="ORF">ACCB11858</name>
</gene>